<evidence type="ECO:0000256" key="1">
    <source>
        <dbReference type="ARBA" id="ARBA00004141"/>
    </source>
</evidence>
<keyword evidence="7" id="KW-1185">Reference proteome</keyword>
<keyword evidence="3 5" id="KW-1133">Transmembrane helix</keyword>
<feature type="transmembrane region" description="Helical" evidence="5">
    <location>
        <begin position="127"/>
        <end position="146"/>
    </location>
</feature>
<comment type="subcellular location">
    <subcellularLocation>
        <location evidence="1">Membrane</location>
        <topology evidence="1">Multi-pass membrane protein</topology>
    </subcellularLocation>
</comment>
<comment type="caution">
    <text evidence="6">The sequence shown here is derived from an EMBL/GenBank/DDBJ whole genome shotgun (WGS) entry which is preliminary data.</text>
</comment>
<protein>
    <recommendedName>
        <fullName evidence="8">EI24 domain-containing protein</fullName>
    </recommendedName>
</protein>
<dbReference type="AlphaFoldDB" id="A0A235EZ96"/>
<evidence type="ECO:0000256" key="5">
    <source>
        <dbReference type="SAM" id="Phobius"/>
    </source>
</evidence>
<reference evidence="6 7" key="1">
    <citation type="submission" date="2017-07" db="EMBL/GenBank/DDBJ databases">
        <title>Thauera sp. KNDSS-Mac4 genome sequence and assembly.</title>
        <authorList>
            <person name="Mayilraj S."/>
        </authorList>
    </citation>
    <scope>NUCLEOTIDE SEQUENCE [LARGE SCALE GENOMIC DNA]</scope>
    <source>
        <strain evidence="6 7">KNDSS-Mac4</strain>
    </source>
</reference>
<name>A0A235EZ96_9RHOO</name>
<sequence length="258" mass="28374">MKDILVAFGRATRSLFRRDIFWHLVWPGLVSMLVWTVVAILAWVPVTDWVFAWVGGWSFVGSWISASDAAAAVTLVLIKIAVALAFVPLVYVTAALIVAAIALPLMLERVGRSDYTDLEQRRGGSNLGSAVNSVVAGLLFIVLLILSLPFWLIPGVGLLASVVLTGWLNQRAFGYDALMLHADPEELDRLRRDWRPQMLLLGGGGALLAYVPVVNLIAPAYAGLAFVHYLLERLRHDRHVRGVTLLDAEPRDSQQTTQ</sequence>
<dbReference type="Pfam" id="PF07264">
    <property type="entry name" value="EI24"/>
    <property type="match status" value="1"/>
</dbReference>
<evidence type="ECO:0000256" key="3">
    <source>
        <dbReference type="ARBA" id="ARBA00022989"/>
    </source>
</evidence>
<feature type="transmembrane region" description="Helical" evidence="5">
    <location>
        <begin position="85"/>
        <end position="107"/>
    </location>
</feature>
<evidence type="ECO:0008006" key="8">
    <source>
        <dbReference type="Google" id="ProtNLM"/>
    </source>
</evidence>
<keyword evidence="2 5" id="KW-0812">Transmembrane</keyword>
<evidence type="ECO:0000256" key="2">
    <source>
        <dbReference type="ARBA" id="ARBA00022692"/>
    </source>
</evidence>
<dbReference type="RefSeq" id="WP_094268251.1">
    <property type="nucleotide sequence ID" value="NZ_NOIH01000009.1"/>
</dbReference>
<feature type="transmembrane region" description="Helical" evidence="5">
    <location>
        <begin position="151"/>
        <end position="169"/>
    </location>
</feature>
<accession>A0A235EZ96</accession>
<evidence type="ECO:0000313" key="7">
    <source>
        <dbReference type="Proteomes" id="UP000215181"/>
    </source>
</evidence>
<dbReference type="EMBL" id="NOIH01000009">
    <property type="protein sequence ID" value="OYD54093.1"/>
    <property type="molecule type" value="Genomic_DNA"/>
</dbReference>
<gene>
    <name evidence="6" type="ORF">CGK74_09505</name>
</gene>
<proteinExistence type="predicted"/>
<keyword evidence="4 5" id="KW-0472">Membrane</keyword>
<dbReference type="InterPro" id="IPR059112">
    <property type="entry name" value="CysZ/EI24"/>
</dbReference>
<evidence type="ECO:0000313" key="6">
    <source>
        <dbReference type="EMBL" id="OYD54093.1"/>
    </source>
</evidence>
<feature type="transmembrane region" description="Helical" evidence="5">
    <location>
        <begin position="50"/>
        <end position="78"/>
    </location>
</feature>
<feature type="transmembrane region" description="Helical" evidence="5">
    <location>
        <begin position="207"/>
        <end position="231"/>
    </location>
</feature>
<evidence type="ECO:0000256" key="4">
    <source>
        <dbReference type="ARBA" id="ARBA00023136"/>
    </source>
</evidence>
<organism evidence="6 7">
    <name type="scientific">Thauera propionica</name>
    <dbReference type="NCBI Taxonomy" id="2019431"/>
    <lineage>
        <taxon>Bacteria</taxon>
        <taxon>Pseudomonadati</taxon>
        <taxon>Pseudomonadota</taxon>
        <taxon>Betaproteobacteria</taxon>
        <taxon>Rhodocyclales</taxon>
        <taxon>Zoogloeaceae</taxon>
        <taxon>Thauera</taxon>
    </lineage>
</organism>
<dbReference type="OrthoDB" id="8565703at2"/>
<feature type="transmembrane region" description="Helical" evidence="5">
    <location>
        <begin position="20"/>
        <end position="44"/>
    </location>
</feature>
<dbReference type="Proteomes" id="UP000215181">
    <property type="component" value="Unassembled WGS sequence"/>
</dbReference>